<protein>
    <submittedName>
        <fullName evidence="1">Uncharacterized protein</fullName>
    </submittedName>
</protein>
<accession>A0A8S1LQZ4</accession>
<organism evidence="1 2">
    <name type="scientific">Paramecium sonneborni</name>
    <dbReference type="NCBI Taxonomy" id="65129"/>
    <lineage>
        <taxon>Eukaryota</taxon>
        <taxon>Sar</taxon>
        <taxon>Alveolata</taxon>
        <taxon>Ciliophora</taxon>
        <taxon>Intramacronucleata</taxon>
        <taxon>Oligohymenophorea</taxon>
        <taxon>Peniculida</taxon>
        <taxon>Parameciidae</taxon>
        <taxon>Paramecium</taxon>
    </lineage>
</organism>
<keyword evidence="2" id="KW-1185">Reference proteome</keyword>
<evidence type="ECO:0000313" key="1">
    <source>
        <dbReference type="EMBL" id="CAD8070788.1"/>
    </source>
</evidence>
<gene>
    <name evidence="1" type="ORF">PSON_ATCC_30995.1.T0270171</name>
</gene>
<proteinExistence type="predicted"/>
<dbReference type="AlphaFoldDB" id="A0A8S1LQZ4"/>
<comment type="caution">
    <text evidence="1">The sequence shown here is derived from an EMBL/GenBank/DDBJ whole genome shotgun (WGS) entry which is preliminary data.</text>
</comment>
<reference evidence="1" key="1">
    <citation type="submission" date="2021-01" db="EMBL/GenBank/DDBJ databases">
        <authorList>
            <consortium name="Genoscope - CEA"/>
            <person name="William W."/>
        </authorList>
    </citation>
    <scope>NUCLEOTIDE SEQUENCE</scope>
</reference>
<evidence type="ECO:0000313" key="2">
    <source>
        <dbReference type="Proteomes" id="UP000692954"/>
    </source>
</evidence>
<name>A0A8S1LQZ4_9CILI</name>
<dbReference type="EMBL" id="CAJJDN010000027">
    <property type="protein sequence ID" value="CAD8070788.1"/>
    <property type="molecule type" value="Genomic_DNA"/>
</dbReference>
<dbReference type="Proteomes" id="UP000692954">
    <property type="component" value="Unassembled WGS sequence"/>
</dbReference>
<sequence>MIILKKFSFYIKSRKINSYCRRINFKILIYLLLPLMDQFQNDTSNNNNRQLIIRKLLSKLLNYKMIKKRYFQYNISLWKFSKNRK</sequence>